<dbReference type="GO" id="GO:0015297">
    <property type="term" value="F:antiporter activity"/>
    <property type="evidence" value="ECO:0007669"/>
    <property type="project" value="UniProtKB-KW"/>
</dbReference>
<keyword evidence="5 11" id="KW-1133">Transmembrane helix</keyword>
<feature type="transmembrane region" description="Helical" evidence="11">
    <location>
        <begin position="322"/>
        <end position="344"/>
    </location>
</feature>
<dbReference type="AlphaFoldDB" id="A0A2N8T670"/>
<sequence>MPEILPLVLIALAVAALLGVVLEEITHVNKAKVTLFFGTLAWLLLFIFSPVGEERDLVLTSLNENIAEIAGLWIFLVAAMTFVAYLNKKGMIENLIYLVLPQRISERALLFLTAAFCFVFSSLADNITATLVSITLILSLQLERAKTIKFATLVVFAVNSGGVALITGDVTTLMIFLAGKVQILQLLALALPAFLAVMVLAAILSIGMSGEVRVQAHRKDVRGVDVAIALIFLSTILFTIAGNFFFQIPPVLTFLAGLSIMFLVARFFSDDNDTDPILEYVRQVEFETLFFFLGILLLVGMLKEIHVLDGLVRIYDQVPPIMANYLMGVLSAAIDNVPLTAALLKSGLQMGVAEWMVLTYAVGVGGSLLVIGSAAGIVAMSKVQGLTFGSYLKYALYLFVAFNIGFAGVYLVGLLMSGAA</sequence>
<name>A0A2N8T670_STUST</name>
<feature type="transmembrane region" description="Helical" evidence="11">
    <location>
        <begin position="183"/>
        <end position="206"/>
    </location>
</feature>
<feature type="transmembrane region" description="Helical" evidence="11">
    <location>
        <begin position="226"/>
        <end position="245"/>
    </location>
</feature>
<dbReference type="PANTHER" id="PTHR43269">
    <property type="entry name" value="SODIUM/PROTON ANTIPORTER 1-RELATED"/>
    <property type="match status" value="1"/>
</dbReference>
<accession>A0A2N8T670</accession>
<feature type="transmembrane region" description="Helical" evidence="11">
    <location>
        <begin position="150"/>
        <end position="177"/>
    </location>
</feature>
<keyword evidence="8 11" id="KW-0472">Membrane</keyword>
<dbReference type="InterPro" id="IPR045016">
    <property type="entry name" value="NhaD-like"/>
</dbReference>
<organism evidence="13 14">
    <name type="scientific">Stutzerimonas stutzeri</name>
    <name type="common">Pseudomonas stutzeri</name>
    <dbReference type="NCBI Taxonomy" id="316"/>
    <lineage>
        <taxon>Bacteria</taxon>
        <taxon>Pseudomonadati</taxon>
        <taxon>Pseudomonadota</taxon>
        <taxon>Gammaproteobacteria</taxon>
        <taxon>Pseudomonadales</taxon>
        <taxon>Pseudomonadaceae</taxon>
        <taxon>Stutzerimonas</taxon>
    </lineage>
</organism>
<feature type="transmembrane region" description="Helical" evidence="11">
    <location>
        <begin position="280"/>
        <end position="302"/>
    </location>
</feature>
<keyword evidence="3" id="KW-0050">Antiport</keyword>
<dbReference type="InterPro" id="IPR004680">
    <property type="entry name" value="Cit_transptr-like_dom"/>
</dbReference>
<evidence type="ECO:0000256" key="9">
    <source>
        <dbReference type="ARBA" id="ARBA00023201"/>
    </source>
</evidence>
<evidence type="ECO:0000256" key="10">
    <source>
        <dbReference type="ARBA" id="ARBA00025753"/>
    </source>
</evidence>
<dbReference type="Pfam" id="PF03600">
    <property type="entry name" value="CitMHS"/>
    <property type="match status" value="1"/>
</dbReference>
<evidence type="ECO:0000313" key="14">
    <source>
        <dbReference type="Proteomes" id="UP000236023"/>
    </source>
</evidence>
<evidence type="ECO:0000313" key="13">
    <source>
        <dbReference type="EMBL" id="PNG10261.1"/>
    </source>
</evidence>
<keyword evidence="2" id="KW-0813">Transport</keyword>
<gene>
    <name evidence="13" type="ORF">CXK94_08760</name>
</gene>
<dbReference type="NCBIfam" id="NF038006">
    <property type="entry name" value="NhaD_1"/>
    <property type="match status" value="1"/>
</dbReference>
<evidence type="ECO:0000256" key="1">
    <source>
        <dbReference type="ARBA" id="ARBA00004141"/>
    </source>
</evidence>
<comment type="caution">
    <text evidence="13">The sequence shown here is derived from an EMBL/GenBank/DDBJ whole genome shotgun (WGS) entry which is preliminary data.</text>
</comment>
<dbReference type="EMBL" id="POUT01000003">
    <property type="protein sequence ID" value="PNG10261.1"/>
    <property type="molecule type" value="Genomic_DNA"/>
</dbReference>
<comment type="subcellular location">
    <subcellularLocation>
        <location evidence="1">Membrane</location>
        <topology evidence="1">Multi-pass membrane protein</topology>
    </subcellularLocation>
</comment>
<evidence type="ECO:0000259" key="12">
    <source>
        <dbReference type="Pfam" id="PF03600"/>
    </source>
</evidence>
<evidence type="ECO:0000256" key="7">
    <source>
        <dbReference type="ARBA" id="ARBA00023065"/>
    </source>
</evidence>
<evidence type="ECO:0000256" key="8">
    <source>
        <dbReference type="ARBA" id="ARBA00023136"/>
    </source>
</evidence>
<comment type="similarity">
    <text evidence="10">Belongs to the NhaD Na(+)/H(+) (TC 2.A.62) antiporter family.</text>
</comment>
<feature type="transmembrane region" description="Helical" evidence="11">
    <location>
        <begin position="33"/>
        <end position="53"/>
    </location>
</feature>
<dbReference type="GO" id="GO:0016020">
    <property type="term" value="C:membrane"/>
    <property type="evidence" value="ECO:0007669"/>
    <property type="project" value="UniProtKB-SubCell"/>
</dbReference>
<evidence type="ECO:0000256" key="6">
    <source>
        <dbReference type="ARBA" id="ARBA00023053"/>
    </source>
</evidence>
<keyword evidence="4 11" id="KW-0812">Transmembrane</keyword>
<feature type="transmembrane region" description="Helical" evidence="11">
    <location>
        <begin position="394"/>
        <end position="416"/>
    </location>
</feature>
<evidence type="ECO:0000256" key="3">
    <source>
        <dbReference type="ARBA" id="ARBA00022449"/>
    </source>
</evidence>
<dbReference type="PANTHER" id="PTHR43269:SF2">
    <property type="entry name" value="SODIUM_PROTON ANTIPORTER 1-RELATED"/>
    <property type="match status" value="1"/>
</dbReference>
<evidence type="ECO:0000256" key="4">
    <source>
        <dbReference type="ARBA" id="ARBA00022692"/>
    </source>
</evidence>
<feature type="domain" description="Citrate transporter-like" evidence="12">
    <location>
        <begin position="8"/>
        <end position="363"/>
    </location>
</feature>
<reference evidence="13 14" key="1">
    <citation type="submission" date="2018-01" db="EMBL/GenBank/DDBJ databases">
        <title>Denitrification phenotypes of diverse strains of Pseudomonas stutzeri.</title>
        <authorList>
            <person name="Milligan D.A."/>
            <person name="Bergaust L."/>
            <person name="Bakken L.R."/>
            <person name="Frostegard A."/>
        </authorList>
    </citation>
    <scope>NUCLEOTIDE SEQUENCE [LARGE SCALE GENOMIC DNA]</scope>
    <source>
        <strain evidence="13 14">24a75</strain>
    </source>
</reference>
<feature type="transmembrane region" description="Helical" evidence="11">
    <location>
        <begin position="251"/>
        <end position="268"/>
    </location>
</feature>
<dbReference type="RefSeq" id="WP_102894019.1">
    <property type="nucleotide sequence ID" value="NZ_JAMOHU010000019.1"/>
</dbReference>
<keyword evidence="6" id="KW-0915">Sodium</keyword>
<evidence type="ECO:0000256" key="5">
    <source>
        <dbReference type="ARBA" id="ARBA00022989"/>
    </source>
</evidence>
<evidence type="ECO:0000256" key="11">
    <source>
        <dbReference type="SAM" id="Phobius"/>
    </source>
</evidence>
<keyword evidence="9" id="KW-0739">Sodium transport</keyword>
<protein>
    <submittedName>
        <fullName evidence="13">Sodium:proton antiporter</fullName>
    </submittedName>
</protein>
<proteinExistence type="inferred from homology"/>
<evidence type="ECO:0000256" key="2">
    <source>
        <dbReference type="ARBA" id="ARBA00022448"/>
    </source>
</evidence>
<keyword evidence="7" id="KW-0406">Ion transport</keyword>
<dbReference type="Proteomes" id="UP000236023">
    <property type="component" value="Unassembled WGS sequence"/>
</dbReference>
<feature type="transmembrane region" description="Helical" evidence="11">
    <location>
        <begin position="65"/>
        <end position="87"/>
    </location>
</feature>
<feature type="transmembrane region" description="Helical" evidence="11">
    <location>
        <begin position="356"/>
        <end position="379"/>
    </location>
</feature>
<dbReference type="GO" id="GO:0006814">
    <property type="term" value="P:sodium ion transport"/>
    <property type="evidence" value="ECO:0007669"/>
    <property type="project" value="UniProtKB-KW"/>
</dbReference>